<reference evidence="2" key="2">
    <citation type="submission" date="2020-10" db="EMBL/GenBank/DDBJ databases">
        <authorList>
            <person name="Scholz U."/>
            <person name="Mascher M."/>
            <person name="Fiebig A."/>
        </authorList>
    </citation>
    <scope>NUCLEOTIDE SEQUENCE [LARGE SCALE GENOMIC DNA]</scope>
    <source>
        <strain evidence="2">cv. Morex</strain>
    </source>
</reference>
<dbReference type="EnsemblPlants" id="HORVU.MOREX.r3.1HG0072510.1">
    <property type="protein sequence ID" value="HORVU.MOREX.r3.1HG0072510.1"/>
    <property type="gene ID" value="HORVU.MOREX.r3.1HG0072510"/>
</dbReference>
<proteinExistence type="predicted"/>
<protein>
    <submittedName>
        <fullName evidence="2">Uncharacterized protein</fullName>
    </submittedName>
</protein>
<evidence type="ECO:0000313" key="2">
    <source>
        <dbReference type="EnsemblPlants" id="HORVU.MOREX.r3.1HG0072510.1"/>
    </source>
</evidence>
<dbReference type="Gramene" id="HORVU.MOREX.r3.1HG0072510.1">
    <property type="protein sequence ID" value="HORVU.MOREX.r3.1HG0072510.1"/>
    <property type="gene ID" value="HORVU.MOREX.r3.1HG0072510"/>
</dbReference>
<dbReference type="Pfam" id="PF24046">
    <property type="entry name" value="At4g08330"/>
    <property type="match status" value="1"/>
</dbReference>
<dbReference type="Proteomes" id="UP000011116">
    <property type="component" value="Chromosome 1H"/>
</dbReference>
<feature type="region of interest" description="Disordered" evidence="1">
    <location>
        <begin position="28"/>
        <end position="80"/>
    </location>
</feature>
<sequence length="250" mass="27678">MTYHRRGSNQSRRWPRCWQWHWHANNDARATPPSTNHQSIHHPPRRAQKGLSKKKKKKKGRKKTGAVAKPACPPRRPLPPIKAAPVSFPPSLSLPADAGGSMARTLDGCCSAKDVAYSCGYCGYALNLSSSTRNTANIGSKYGKQIRKGVVSFFAIDESRFTQTDEVSCMPYFSSRSSWGFFRKRKRLLCRKCSGHIGNAYEDEDSALNHSSDDTHTASDVSSMSSRKKYVIKIKALQPSSDGSGVPFAL</sequence>
<dbReference type="PANTHER" id="PTHR33674:SF14">
    <property type="entry name" value="F-BOX_LRR-REPEAT PROTEIN 12"/>
    <property type="match status" value="1"/>
</dbReference>
<dbReference type="PANTHER" id="PTHR33674">
    <property type="entry name" value="METHIONINE-S-OXIDE REDUCTASE"/>
    <property type="match status" value="1"/>
</dbReference>
<feature type="compositionally biased region" description="Basic residues" evidence="1">
    <location>
        <begin position="39"/>
        <end position="64"/>
    </location>
</feature>
<accession>A0A8I6WHR8</accession>
<organism evidence="2 3">
    <name type="scientific">Hordeum vulgare subsp. vulgare</name>
    <name type="common">Domesticated barley</name>
    <dbReference type="NCBI Taxonomy" id="112509"/>
    <lineage>
        <taxon>Eukaryota</taxon>
        <taxon>Viridiplantae</taxon>
        <taxon>Streptophyta</taxon>
        <taxon>Embryophyta</taxon>
        <taxon>Tracheophyta</taxon>
        <taxon>Spermatophyta</taxon>
        <taxon>Magnoliopsida</taxon>
        <taxon>Liliopsida</taxon>
        <taxon>Poales</taxon>
        <taxon>Poaceae</taxon>
        <taxon>BOP clade</taxon>
        <taxon>Pooideae</taxon>
        <taxon>Triticodae</taxon>
        <taxon>Triticeae</taxon>
        <taxon>Hordeinae</taxon>
        <taxon>Hordeum</taxon>
    </lineage>
</organism>
<name>A0A8I6WHR8_HORVV</name>
<evidence type="ECO:0000256" key="1">
    <source>
        <dbReference type="SAM" id="MobiDB-lite"/>
    </source>
</evidence>
<dbReference type="AlphaFoldDB" id="A0A8I6WHR8"/>
<dbReference type="Gramene" id="HORVU.MOREX.r2.1HG0058520.1">
    <property type="protein sequence ID" value="HORVU.MOREX.r2.1HG0058520.1"/>
    <property type="gene ID" value="HORVU.MOREX.r2.1HG0058520"/>
</dbReference>
<feature type="compositionally biased region" description="Pro residues" evidence="1">
    <location>
        <begin position="71"/>
        <end position="80"/>
    </location>
</feature>
<reference evidence="3" key="1">
    <citation type="journal article" date="2012" name="Nature">
        <title>A physical, genetic and functional sequence assembly of the barley genome.</title>
        <authorList>
            <consortium name="The International Barley Genome Sequencing Consortium"/>
            <person name="Mayer K.F."/>
            <person name="Waugh R."/>
            <person name="Brown J.W."/>
            <person name="Schulman A."/>
            <person name="Langridge P."/>
            <person name="Platzer M."/>
            <person name="Fincher G.B."/>
            <person name="Muehlbauer G.J."/>
            <person name="Sato K."/>
            <person name="Close T.J."/>
            <person name="Wise R.P."/>
            <person name="Stein N."/>
        </authorList>
    </citation>
    <scope>NUCLEOTIDE SEQUENCE [LARGE SCALE GENOMIC DNA]</scope>
    <source>
        <strain evidence="3">cv. Morex</strain>
    </source>
</reference>
<reference evidence="2" key="3">
    <citation type="submission" date="2022-01" db="UniProtKB">
        <authorList>
            <consortium name="EnsemblPlants"/>
        </authorList>
    </citation>
    <scope>IDENTIFICATION</scope>
    <source>
        <strain evidence="2">subsp. vulgare</strain>
    </source>
</reference>
<evidence type="ECO:0000313" key="3">
    <source>
        <dbReference type="Proteomes" id="UP000011116"/>
    </source>
</evidence>
<dbReference type="InterPro" id="IPR045282">
    <property type="entry name" value="At4g08330-like"/>
</dbReference>
<keyword evidence="3" id="KW-1185">Reference proteome</keyword>